<keyword evidence="6 8" id="KW-0472">Membrane</keyword>
<evidence type="ECO:0000256" key="8">
    <source>
        <dbReference type="RuleBase" id="RU363111"/>
    </source>
</evidence>
<evidence type="ECO:0000256" key="4">
    <source>
        <dbReference type="ARBA" id="ARBA00022927"/>
    </source>
</evidence>
<keyword evidence="3 8" id="KW-0812">Transmembrane</keyword>
<keyword evidence="2 8" id="KW-0813">Transport</keyword>
<comment type="subcellular location">
    <subcellularLocation>
        <location evidence="1 8">Membrane</location>
        <topology evidence="1 8">Multi-pass membrane protein</topology>
    </subcellularLocation>
</comment>
<dbReference type="GO" id="GO:0016192">
    <property type="term" value="P:vesicle-mediated transport"/>
    <property type="evidence" value="ECO:0007669"/>
    <property type="project" value="InterPro"/>
</dbReference>
<dbReference type="InterPro" id="IPR011691">
    <property type="entry name" value="Vesicle_transpt_SFT2"/>
</dbReference>
<dbReference type="Pfam" id="PF04178">
    <property type="entry name" value="Got1"/>
    <property type="match status" value="1"/>
</dbReference>
<proteinExistence type="inferred from homology"/>
<dbReference type="GO" id="GO:0015031">
    <property type="term" value="P:protein transport"/>
    <property type="evidence" value="ECO:0007669"/>
    <property type="project" value="UniProtKB-KW"/>
</dbReference>
<feature type="transmembrane region" description="Helical" evidence="8">
    <location>
        <begin position="76"/>
        <end position="99"/>
    </location>
</feature>
<dbReference type="EMBL" id="JAQMWT010000682">
    <property type="protein sequence ID" value="KAJ8598255.1"/>
    <property type="molecule type" value="Genomic_DNA"/>
</dbReference>
<comment type="caution">
    <text evidence="9">The sequence shown here is derived from an EMBL/GenBank/DDBJ whole genome shotgun (WGS) entry which is preliminary data.</text>
</comment>
<accession>A0AAD7U5G2</accession>
<dbReference type="PANTHER" id="PTHR23137">
    <property type="entry name" value="VESICLE TRANSPORT PROTEIN-RELATED"/>
    <property type="match status" value="1"/>
</dbReference>
<dbReference type="GO" id="GO:0012505">
    <property type="term" value="C:endomembrane system"/>
    <property type="evidence" value="ECO:0007669"/>
    <property type="project" value="UniProtKB-ARBA"/>
</dbReference>
<keyword evidence="4 8" id="KW-0653">Protein transport</keyword>
<organism evidence="9 10">
    <name type="scientific">Chrysophaeum taylorii</name>
    <dbReference type="NCBI Taxonomy" id="2483200"/>
    <lineage>
        <taxon>Eukaryota</taxon>
        <taxon>Sar</taxon>
        <taxon>Stramenopiles</taxon>
        <taxon>Ochrophyta</taxon>
        <taxon>Pelagophyceae</taxon>
        <taxon>Pelagomonadales</taxon>
        <taxon>Pelagomonadaceae</taxon>
        <taxon>Chrysophaeum</taxon>
    </lineage>
</organism>
<dbReference type="GO" id="GO:0005737">
    <property type="term" value="C:cytoplasm"/>
    <property type="evidence" value="ECO:0007669"/>
    <property type="project" value="UniProtKB-ARBA"/>
</dbReference>
<evidence type="ECO:0000256" key="7">
    <source>
        <dbReference type="ARBA" id="ARBA00025800"/>
    </source>
</evidence>
<evidence type="ECO:0000256" key="5">
    <source>
        <dbReference type="ARBA" id="ARBA00022989"/>
    </source>
</evidence>
<evidence type="ECO:0000256" key="6">
    <source>
        <dbReference type="ARBA" id="ARBA00023136"/>
    </source>
</evidence>
<dbReference type="Proteomes" id="UP001230188">
    <property type="component" value="Unassembled WGS sequence"/>
</dbReference>
<dbReference type="GO" id="GO:0016020">
    <property type="term" value="C:membrane"/>
    <property type="evidence" value="ECO:0007669"/>
    <property type="project" value="UniProtKB-SubCell"/>
</dbReference>
<evidence type="ECO:0000256" key="3">
    <source>
        <dbReference type="ARBA" id="ARBA00022692"/>
    </source>
</evidence>
<keyword evidence="10" id="KW-1185">Reference proteome</keyword>
<dbReference type="AlphaFoldDB" id="A0AAD7U5G2"/>
<feature type="transmembrane region" description="Helical" evidence="8">
    <location>
        <begin position="105"/>
        <end position="127"/>
    </location>
</feature>
<evidence type="ECO:0000313" key="10">
    <source>
        <dbReference type="Proteomes" id="UP001230188"/>
    </source>
</evidence>
<dbReference type="InterPro" id="IPR007305">
    <property type="entry name" value="Vesicle_transpt_Got1/SFT2"/>
</dbReference>
<evidence type="ECO:0000313" key="9">
    <source>
        <dbReference type="EMBL" id="KAJ8598255.1"/>
    </source>
</evidence>
<reference evidence="9" key="1">
    <citation type="submission" date="2023-01" db="EMBL/GenBank/DDBJ databases">
        <title>Metagenome sequencing of chrysophaentin producing Chrysophaeum taylorii.</title>
        <authorList>
            <person name="Davison J."/>
            <person name="Bewley C."/>
        </authorList>
    </citation>
    <scope>NUCLEOTIDE SEQUENCE</scope>
    <source>
        <strain evidence="9">NIES-1699</strain>
    </source>
</reference>
<protein>
    <recommendedName>
        <fullName evidence="8">Vesicle transport protein</fullName>
    </recommendedName>
</protein>
<name>A0AAD7U5G2_9STRA</name>
<feature type="transmembrane region" description="Helical" evidence="8">
    <location>
        <begin position="163"/>
        <end position="182"/>
    </location>
</feature>
<evidence type="ECO:0000256" key="2">
    <source>
        <dbReference type="ARBA" id="ARBA00022448"/>
    </source>
</evidence>
<comment type="function">
    <text evidence="8">May be involved in fusion of retrograde transport vesicles derived from an endocytic compartment with the Golgi complex.</text>
</comment>
<sequence>MKWVPEWLSFEGEDEGDVEEGNLLPDWARVWETPLDDHIANAEDSLRSSLSVFTPWVERGSKRITESLEATKRFRYFVACLLVAAFLFAMAFFVGLPVLPLRPQKFAICFTLGSAAWMSSFAVLRGWKSQLRMLCARNRVLFTAAYFATMFATLYAAVALRSFILTVLCSASQFATLLYYLATFIPGGYRGVKLFLATLGRTASLILKPLCAVCMRCCRLVVG</sequence>
<dbReference type="PANTHER" id="PTHR23137:SF36">
    <property type="entry name" value="VESICLE TRANSPORT PROTEIN SFT2C"/>
    <property type="match status" value="1"/>
</dbReference>
<feature type="transmembrane region" description="Helical" evidence="8">
    <location>
        <begin position="139"/>
        <end position="157"/>
    </location>
</feature>
<gene>
    <name evidence="9" type="ORF">CTAYLR_005487</name>
</gene>
<comment type="similarity">
    <text evidence="7 8">Belongs to the SFT2 family.</text>
</comment>
<evidence type="ECO:0000256" key="1">
    <source>
        <dbReference type="ARBA" id="ARBA00004141"/>
    </source>
</evidence>
<keyword evidence="5 8" id="KW-1133">Transmembrane helix</keyword>